<organism evidence="1">
    <name type="scientific">Anopheles darlingi</name>
    <name type="common">Mosquito</name>
    <dbReference type="NCBI Taxonomy" id="43151"/>
    <lineage>
        <taxon>Eukaryota</taxon>
        <taxon>Metazoa</taxon>
        <taxon>Ecdysozoa</taxon>
        <taxon>Arthropoda</taxon>
        <taxon>Hexapoda</taxon>
        <taxon>Insecta</taxon>
        <taxon>Pterygota</taxon>
        <taxon>Neoptera</taxon>
        <taxon>Endopterygota</taxon>
        <taxon>Diptera</taxon>
        <taxon>Nematocera</taxon>
        <taxon>Culicoidea</taxon>
        <taxon>Culicidae</taxon>
        <taxon>Anophelinae</taxon>
        <taxon>Anopheles</taxon>
    </lineage>
</organism>
<sequence>MPILLCLVLLFFCLGFFRVLRFLFHRLLLRGDSSTIGSVVMPDSSFKVFFFKSSRLNVRGVREPVLDLVTCLLPPPFCCA</sequence>
<reference evidence="1" key="1">
    <citation type="submission" date="2018-01" db="EMBL/GenBank/DDBJ databases">
        <title>An insight into the sialome of Amazonian anophelines.</title>
        <authorList>
            <person name="Ribeiro J.M."/>
            <person name="Scarpassa V."/>
            <person name="Calvo E."/>
        </authorList>
    </citation>
    <scope>NUCLEOTIDE SEQUENCE</scope>
</reference>
<proteinExistence type="predicted"/>
<dbReference type="EMBL" id="GGFL01008255">
    <property type="protein sequence ID" value="MBW72433.1"/>
    <property type="molecule type" value="Transcribed_RNA"/>
</dbReference>
<dbReference type="AlphaFoldDB" id="A0A2M4D4F1"/>
<accession>A0A2M4D4F1</accession>
<protein>
    <submittedName>
        <fullName evidence="1">Putative secreted protein</fullName>
    </submittedName>
</protein>
<evidence type="ECO:0000313" key="1">
    <source>
        <dbReference type="EMBL" id="MBW72433.1"/>
    </source>
</evidence>
<name>A0A2M4D4F1_ANODA</name>